<dbReference type="InterPro" id="IPR053184">
    <property type="entry name" value="FeoA-like"/>
</dbReference>
<reference evidence="3" key="1">
    <citation type="submission" date="2020-08" db="EMBL/GenBank/DDBJ databases">
        <title>Genome public.</title>
        <authorList>
            <person name="Liu C."/>
            <person name="Sun Q."/>
        </authorList>
    </citation>
    <scope>NUCLEOTIDE SEQUENCE</scope>
    <source>
        <strain evidence="3">NSJ-52</strain>
    </source>
</reference>
<sequence>MPLTMAQAGTENTVRRITGKDETRRFLESLGFVEGGTVTVVTQMAGNLIVNVKSARVALSEGMARRIMI</sequence>
<dbReference type="EMBL" id="JACOPQ010000004">
    <property type="protein sequence ID" value="MBC5736696.1"/>
    <property type="molecule type" value="Genomic_DNA"/>
</dbReference>
<dbReference type="Gene3D" id="2.30.30.90">
    <property type="match status" value="1"/>
</dbReference>
<organism evidence="3 4">
    <name type="scientific">Lawsonibacter faecis</name>
    <dbReference type="NCBI Taxonomy" id="2763052"/>
    <lineage>
        <taxon>Bacteria</taxon>
        <taxon>Bacillati</taxon>
        <taxon>Bacillota</taxon>
        <taxon>Clostridia</taxon>
        <taxon>Eubacteriales</taxon>
        <taxon>Oscillospiraceae</taxon>
        <taxon>Lawsonibacter</taxon>
    </lineage>
</organism>
<dbReference type="RefSeq" id="WP_155150443.1">
    <property type="nucleotide sequence ID" value="NZ_JACOPQ010000004.1"/>
</dbReference>
<protein>
    <submittedName>
        <fullName evidence="3">Ferrous iron transport protein A</fullName>
    </submittedName>
</protein>
<accession>A0A8J6JC19</accession>
<dbReference type="AlphaFoldDB" id="A0A8J6JC19"/>
<gene>
    <name evidence="3" type="ORF">H8S62_06695</name>
</gene>
<proteinExistence type="predicted"/>
<evidence type="ECO:0000313" key="3">
    <source>
        <dbReference type="EMBL" id="MBC5736696.1"/>
    </source>
</evidence>
<evidence type="ECO:0000256" key="1">
    <source>
        <dbReference type="ARBA" id="ARBA00023004"/>
    </source>
</evidence>
<name>A0A8J6JC19_9FIRM</name>
<keyword evidence="4" id="KW-1185">Reference proteome</keyword>
<dbReference type="PANTHER" id="PTHR43151:SF1">
    <property type="entry name" value="SSR2333 PROTEIN"/>
    <property type="match status" value="1"/>
</dbReference>
<evidence type="ECO:0000313" key="4">
    <source>
        <dbReference type="Proteomes" id="UP000607645"/>
    </source>
</evidence>
<dbReference type="InterPro" id="IPR008988">
    <property type="entry name" value="Transcriptional_repressor_C"/>
</dbReference>
<keyword evidence="1" id="KW-0408">Iron</keyword>
<comment type="caution">
    <text evidence="3">The sequence shown here is derived from an EMBL/GenBank/DDBJ whole genome shotgun (WGS) entry which is preliminary data.</text>
</comment>
<dbReference type="Pfam" id="PF04023">
    <property type="entry name" value="FeoA"/>
    <property type="match status" value="1"/>
</dbReference>
<dbReference type="Proteomes" id="UP000607645">
    <property type="component" value="Unassembled WGS sequence"/>
</dbReference>
<evidence type="ECO:0000259" key="2">
    <source>
        <dbReference type="SMART" id="SM00899"/>
    </source>
</evidence>
<dbReference type="InterPro" id="IPR038157">
    <property type="entry name" value="FeoA_core_dom"/>
</dbReference>
<dbReference type="InterPro" id="IPR007167">
    <property type="entry name" value="Fe-transptr_FeoA-like"/>
</dbReference>
<dbReference type="GO" id="GO:0046914">
    <property type="term" value="F:transition metal ion binding"/>
    <property type="evidence" value="ECO:0007669"/>
    <property type="project" value="InterPro"/>
</dbReference>
<feature type="domain" description="Ferrous iron transporter FeoA-like" evidence="2">
    <location>
        <begin position="1"/>
        <end position="69"/>
    </location>
</feature>
<dbReference type="SUPFAM" id="SSF50037">
    <property type="entry name" value="C-terminal domain of transcriptional repressors"/>
    <property type="match status" value="1"/>
</dbReference>
<dbReference type="PANTHER" id="PTHR43151">
    <property type="entry name" value="FEOA FAMILY PROTEIN"/>
    <property type="match status" value="1"/>
</dbReference>
<dbReference type="SMART" id="SM00899">
    <property type="entry name" value="FeoA"/>
    <property type="match status" value="1"/>
</dbReference>